<dbReference type="PROSITE" id="PS50103">
    <property type="entry name" value="ZF_C3H1"/>
    <property type="match status" value="1"/>
</dbReference>
<protein>
    <submittedName>
        <fullName evidence="5">Zinc finger CCCH domain-containing protein 30</fullName>
    </submittedName>
</protein>
<evidence type="ECO:0000256" key="2">
    <source>
        <dbReference type="PROSITE-ProRule" id="PRU00723"/>
    </source>
</evidence>
<feature type="compositionally biased region" description="Pro residues" evidence="3">
    <location>
        <begin position="372"/>
        <end position="385"/>
    </location>
</feature>
<dbReference type="AlphaFoldDB" id="A0A833VJ95"/>
<organism evidence="5 6">
    <name type="scientific">Carex littledalei</name>
    <dbReference type="NCBI Taxonomy" id="544730"/>
    <lineage>
        <taxon>Eukaryota</taxon>
        <taxon>Viridiplantae</taxon>
        <taxon>Streptophyta</taxon>
        <taxon>Embryophyta</taxon>
        <taxon>Tracheophyta</taxon>
        <taxon>Spermatophyta</taxon>
        <taxon>Magnoliopsida</taxon>
        <taxon>Liliopsida</taxon>
        <taxon>Poales</taxon>
        <taxon>Cyperaceae</taxon>
        <taxon>Cyperoideae</taxon>
        <taxon>Cariceae</taxon>
        <taxon>Carex</taxon>
        <taxon>Carex subgen. Euthyceras</taxon>
    </lineage>
</organism>
<feature type="compositionally biased region" description="Pro residues" evidence="3">
    <location>
        <begin position="292"/>
        <end position="303"/>
    </location>
</feature>
<dbReference type="EMBL" id="SWLB01000021">
    <property type="protein sequence ID" value="KAF3325108.1"/>
    <property type="molecule type" value="Genomic_DNA"/>
</dbReference>
<dbReference type="PANTHER" id="PTHR33400">
    <property type="entry name" value="ZINC FINGER CCCH DOMAIN-CONTAINING PROTEIN 6-RELATED"/>
    <property type="match status" value="1"/>
</dbReference>
<feature type="region of interest" description="Disordered" evidence="3">
    <location>
        <begin position="50"/>
        <end position="77"/>
    </location>
</feature>
<evidence type="ECO:0000256" key="1">
    <source>
        <dbReference type="ARBA" id="ARBA00023125"/>
    </source>
</evidence>
<evidence type="ECO:0000313" key="6">
    <source>
        <dbReference type="Proteomes" id="UP000623129"/>
    </source>
</evidence>
<dbReference type="GO" id="GO:0008270">
    <property type="term" value="F:zinc ion binding"/>
    <property type="evidence" value="ECO:0007669"/>
    <property type="project" value="UniProtKB-KW"/>
</dbReference>
<name>A0A833VJ95_9POAL</name>
<keyword evidence="6" id="KW-1185">Reference proteome</keyword>
<keyword evidence="2" id="KW-0863">Zinc-finger</keyword>
<dbReference type="PANTHER" id="PTHR33400:SF2">
    <property type="entry name" value="ZINC FINGER CCCH DOMAIN-CONTAINING PROTEIN 6"/>
    <property type="match status" value="1"/>
</dbReference>
<dbReference type="GO" id="GO:0003677">
    <property type="term" value="F:DNA binding"/>
    <property type="evidence" value="ECO:0007669"/>
    <property type="project" value="UniProtKB-KW"/>
</dbReference>
<proteinExistence type="predicted"/>
<feature type="domain" description="C3H1-type" evidence="4">
    <location>
        <begin position="507"/>
        <end position="535"/>
    </location>
</feature>
<feature type="zinc finger region" description="C3H1-type" evidence="2">
    <location>
        <begin position="507"/>
        <end position="535"/>
    </location>
</feature>
<sequence length="558" mass="59687">MVEMGRTRRLKRVSWAPGVSLCQVRLFLSEDAPCKSGLSAQDHLQAKDPWTMHASSGSTSDDSPLPPGFESVHNQNRPKTDISKIPLIRWKCPPKIVLNPEWYVVSGEESKEIAKQNQRTFGVLEAIYPRQSTIPPNPSVSAEAQESCRDDSLIRLVPLTAIEDDDPSEPFDSQSVQSEPSPNISNQSNSVLHPTTAPPPAQVPPSSVSAGPTLADMSKMLSRLGSHADVAAATAAAITALTSAEQGNLIDQNLLIKILSDPSLIEMLLTTENQKPNPKPPQPATSSMPLSAPLPVPPPPPPQHSAQLFNSANDPSPRATRPVVPTTASGPLPPLPPQPMHHNVPLFNSMRNTNANPRPPQPMVTNTVSASLPPPPPPPPPPRPHMMPQFSSVRTTMAGSVATPPLPPPPQMITTTIRSSASVTPAKDASYYLSLIKQHGGDNLGSTNSLIKQHGGENLGSTKSLIKQHGGENLGSTNPDVTAIGAGAVQFKGQQHGFSGTREGTKSKMKKTCAFYNTARGCRHGDSCLYLHENSINSRDERAKKRVKLDSNGIVGRT</sequence>
<comment type="caution">
    <text evidence="5">The sequence shown here is derived from an EMBL/GenBank/DDBJ whole genome shotgun (WGS) entry which is preliminary data.</text>
</comment>
<evidence type="ECO:0000313" key="5">
    <source>
        <dbReference type="EMBL" id="KAF3325108.1"/>
    </source>
</evidence>
<feature type="region of interest" description="Disordered" evidence="3">
    <location>
        <begin position="272"/>
        <end position="389"/>
    </location>
</feature>
<feature type="compositionally biased region" description="Polar residues" evidence="3">
    <location>
        <begin position="171"/>
        <end position="193"/>
    </location>
</feature>
<gene>
    <name evidence="5" type="ORF">FCM35_KLT11265</name>
</gene>
<reference evidence="5" key="1">
    <citation type="submission" date="2020-01" db="EMBL/GenBank/DDBJ databases">
        <title>Genome sequence of Kobresia littledalei, the first chromosome-level genome in the family Cyperaceae.</title>
        <authorList>
            <person name="Qu G."/>
        </authorList>
    </citation>
    <scope>NUCLEOTIDE SEQUENCE</scope>
    <source>
        <strain evidence="5">C.B.Clarke</strain>
        <tissue evidence="5">Leaf</tissue>
    </source>
</reference>
<feature type="compositionally biased region" description="Polar residues" evidence="3">
    <location>
        <begin position="53"/>
        <end position="62"/>
    </location>
</feature>
<dbReference type="InterPro" id="IPR000571">
    <property type="entry name" value="Znf_CCCH"/>
</dbReference>
<evidence type="ECO:0000256" key="3">
    <source>
        <dbReference type="SAM" id="MobiDB-lite"/>
    </source>
</evidence>
<feature type="region of interest" description="Disordered" evidence="3">
    <location>
        <begin position="163"/>
        <end position="211"/>
    </location>
</feature>
<feature type="compositionally biased region" description="Polar residues" evidence="3">
    <location>
        <begin position="304"/>
        <end position="314"/>
    </location>
</feature>
<keyword evidence="2" id="KW-0479">Metal-binding</keyword>
<keyword evidence="1" id="KW-0238">DNA-binding</keyword>
<dbReference type="Proteomes" id="UP000623129">
    <property type="component" value="Unassembled WGS sequence"/>
</dbReference>
<accession>A0A833VJ95</accession>
<keyword evidence="2" id="KW-0862">Zinc</keyword>
<evidence type="ECO:0000259" key="4">
    <source>
        <dbReference type="PROSITE" id="PS50103"/>
    </source>
</evidence>
<dbReference type="OrthoDB" id="1928519at2759"/>